<keyword evidence="2" id="KW-0812">Transmembrane</keyword>
<protein>
    <submittedName>
        <fullName evidence="3">Uncharacterized protein</fullName>
    </submittedName>
</protein>
<dbReference type="AlphaFoldDB" id="A0A562IVJ0"/>
<evidence type="ECO:0000313" key="3">
    <source>
        <dbReference type="EMBL" id="TWH75019.1"/>
    </source>
</evidence>
<feature type="transmembrane region" description="Helical" evidence="2">
    <location>
        <begin position="215"/>
        <end position="238"/>
    </location>
</feature>
<accession>A0A562IVJ0</accession>
<feature type="compositionally biased region" description="Pro residues" evidence="1">
    <location>
        <begin position="1"/>
        <end position="16"/>
    </location>
</feature>
<dbReference type="Proteomes" id="UP000321490">
    <property type="component" value="Unassembled WGS sequence"/>
</dbReference>
<comment type="caution">
    <text evidence="3">The sequence shown here is derived from an EMBL/GenBank/DDBJ whole genome shotgun (WGS) entry which is preliminary data.</text>
</comment>
<feature type="transmembrane region" description="Helical" evidence="2">
    <location>
        <begin position="153"/>
        <end position="173"/>
    </location>
</feature>
<proteinExistence type="predicted"/>
<keyword evidence="2" id="KW-1133">Transmembrane helix</keyword>
<gene>
    <name evidence="3" type="ORF">JD78_03569</name>
</gene>
<feature type="transmembrane region" description="Helical" evidence="2">
    <location>
        <begin position="244"/>
        <end position="261"/>
    </location>
</feature>
<feature type="region of interest" description="Disordered" evidence="1">
    <location>
        <begin position="1"/>
        <end position="149"/>
    </location>
</feature>
<evidence type="ECO:0000256" key="1">
    <source>
        <dbReference type="SAM" id="MobiDB-lite"/>
    </source>
</evidence>
<feature type="compositionally biased region" description="Pro residues" evidence="1">
    <location>
        <begin position="38"/>
        <end position="59"/>
    </location>
</feature>
<feature type="compositionally biased region" description="Pro residues" evidence="1">
    <location>
        <begin position="116"/>
        <end position="130"/>
    </location>
</feature>
<feature type="transmembrane region" description="Helical" evidence="2">
    <location>
        <begin position="185"/>
        <end position="203"/>
    </location>
</feature>
<evidence type="ECO:0000313" key="4">
    <source>
        <dbReference type="Proteomes" id="UP000321490"/>
    </source>
</evidence>
<sequence length="266" mass="26856">MSQSHPPIPEPQPADGPPEDDPRTESILLPPSQRQTEQPPPVPGPPTGPAPVWTPPADPPDSSQPAGTEPAAPQDVSADHPTGRVDVVPGFPAPSDEDRAPGGSSAAGPQTMVGAPPVPGPSTAPRPTPGPSATDGTGQRSHRSGDGGRDRTLLAALGLGALGLVLLQLGLALDFGIESVWQVTPTWAAFATVAALLALLPAANRLAGHRLDERTAWRTGAGGAVALAAFWVLVALPLVASDRGFLLTAALAAAAGAVWLAPGRPR</sequence>
<dbReference type="RefSeq" id="WP_153361943.1">
    <property type="nucleotide sequence ID" value="NZ_JABGDC010000179.1"/>
</dbReference>
<reference evidence="3 4" key="1">
    <citation type="submission" date="2019-07" db="EMBL/GenBank/DDBJ databases">
        <title>R&amp;d 2014.</title>
        <authorList>
            <person name="Klenk H.-P."/>
        </authorList>
    </citation>
    <scope>NUCLEOTIDE SEQUENCE [LARGE SCALE GENOMIC DNA]</scope>
    <source>
        <strain evidence="3 4">DSM 45764</strain>
    </source>
</reference>
<name>A0A562IVJ0_9ACTN</name>
<dbReference type="EMBL" id="VLKF01000001">
    <property type="protein sequence ID" value="TWH75019.1"/>
    <property type="molecule type" value="Genomic_DNA"/>
</dbReference>
<keyword evidence="2" id="KW-0472">Membrane</keyword>
<evidence type="ECO:0000256" key="2">
    <source>
        <dbReference type="SAM" id="Phobius"/>
    </source>
</evidence>
<organism evidence="3 4">
    <name type="scientific">Modestobacter roseus</name>
    <dbReference type="NCBI Taxonomy" id="1181884"/>
    <lineage>
        <taxon>Bacteria</taxon>
        <taxon>Bacillati</taxon>
        <taxon>Actinomycetota</taxon>
        <taxon>Actinomycetes</taxon>
        <taxon>Geodermatophilales</taxon>
        <taxon>Geodermatophilaceae</taxon>
        <taxon>Modestobacter</taxon>
    </lineage>
</organism>
<keyword evidence="4" id="KW-1185">Reference proteome</keyword>